<dbReference type="InterPro" id="IPR051808">
    <property type="entry name" value="Type_IV_pilus_biogenesis"/>
</dbReference>
<name>A0A6P1MI60_9BACT</name>
<proteinExistence type="inferred from homology"/>
<accession>A0A6P1MI60</accession>
<dbReference type="GO" id="GO:0009306">
    <property type="term" value="P:protein secretion"/>
    <property type="evidence" value="ECO:0007669"/>
    <property type="project" value="InterPro"/>
</dbReference>
<gene>
    <name evidence="4" type="ORF">GT409_15235</name>
</gene>
<comment type="similarity">
    <text evidence="1">Belongs to the bacterial secretin family.</text>
</comment>
<dbReference type="PANTHER" id="PTHR30604:SF1">
    <property type="entry name" value="DNA UTILIZATION PROTEIN HOFQ"/>
    <property type="match status" value="1"/>
</dbReference>
<evidence type="ECO:0000256" key="1">
    <source>
        <dbReference type="RuleBase" id="RU004003"/>
    </source>
</evidence>
<dbReference type="EMBL" id="CP047593">
    <property type="protein sequence ID" value="QHI70735.1"/>
    <property type="molecule type" value="Genomic_DNA"/>
</dbReference>
<evidence type="ECO:0000259" key="3">
    <source>
        <dbReference type="Pfam" id="PF00263"/>
    </source>
</evidence>
<sequence length="538" mass="58572">MRKTIFITTTVLLAGFSFAQQQSESVEGILNELGGLQTEAASMSAPETAIPAVAEEVPAAEPVVAEGTVDIPAVIEDSRDAYAMGEFERAQLGFKRVIAASPENIVARMYLRKIAERDQRKVEVSGMQAVTAGWNTSLVLRSYSVSSDSAEKMELGDVEGPVDVSAKFPEVEFPEGSAAMYQPKMEKIFVRNTVENLTIIEEVLEAMDVAKTSEDVEQVEIEAKFVEVSEGTLEALGFEWNFDGTVGSGIEGDDIQISDGVDGLFAKALRGGSDETLPFSQPSTLGAGSIGAGTQSGLNEDWTAFDISNSFSSESATLALRNNGSNPLDLLISALDQSSGADVLSAPRIVTKSGEEAVIRVGQKHIYPEVYEPNASGGNIVHVKYEDWEEKLLGVELTVTPQVDGDQIEMELNPKITELQGWQTYDVAPKDSAYTWYQYRIGLKFYHDAIQARLPIFRVRNIETEVTIADGATIGMGGLVNERIESYEDKVPFLGSMPLVGRLFRSEGERAVKRNLMMFVTAKKVEPTGRINSARSFQ</sequence>
<dbReference type="Pfam" id="PF00263">
    <property type="entry name" value="Secretin"/>
    <property type="match status" value="1"/>
</dbReference>
<dbReference type="PANTHER" id="PTHR30604">
    <property type="entry name" value="PROTEIN TRANSPORT PROTEIN HOFQ"/>
    <property type="match status" value="1"/>
</dbReference>
<evidence type="ECO:0000313" key="5">
    <source>
        <dbReference type="Proteomes" id="UP000464954"/>
    </source>
</evidence>
<dbReference type="AlphaFoldDB" id="A0A6P1MI60"/>
<evidence type="ECO:0000256" key="2">
    <source>
        <dbReference type="SAM" id="SignalP"/>
    </source>
</evidence>
<dbReference type="KEGG" id="taer:GT409_15235"/>
<feature type="chain" id="PRO_5026811174" description="Type II/III secretion system secretin-like domain-containing protein" evidence="2">
    <location>
        <begin position="20"/>
        <end position="538"/>
    </location>
</feature>
<organism evidence="4 5">
    <name type="scientific">Tichowtungia aerotolerans</name>
    <dbReference type="NCBI Taxonomy" id="2697043"/>
    <lineage>
        <taxon>Bacteria</taxon>
        <taxon>Pseudomonadati</taxon>
        <taxon>Kiritimatiellota</taxon>
        <taxon>Tichowtungiia</taxon>
        <taxon>Tichowtungiales</taxon>
        <taxon>Tichowtungiaceae</taxon>
        <taxon>Tichowtungia</taxon>
    </lineage>
</organism>
<feature type="domain" description="Type II/III secretion system secretin-like" evidence="3">
    <location>
        <begin position="334"/>
        <end position="523"/>
    </location>
</feature>
<feature type="signal peptide" evidence="2">
    <location>
        <begin position="1"/>
        <end position="19"/>
    </location>
</feature>
<evidence type="ECO:0000313" key="4">
    <source>
        <dbReference type="EMBL" id="QHI70735.1"/>
    </source>
</evidence>
<keyword evidence="5" id="KW-1185">Reference proteome</keyword>
<dbReference type="InterPro" id="IPR004846">
    <property type="entry name" value="T2SS/T3SS_dom"/>
</dbReference>
<keyword evidence="2" id="KW-0732">Signal</keyword>
<dbReference type="RefSeq" id="WP_160629907.1">
    <property type="nucleotide sequence ID" value="NZ_CP047593.1"/>
</dbReference>
<reference evidence="4 5" key="1">
    <citation type="submission" date="2020-01" db="EMBL/GenBank/DDBJ databases">
        <title>Ponticoccus aerotolerans gen. nov., sp. nov., an anaerobic bacterium and proposal of Ponticoccusceae fam. nov., Ponticoccusles ord. nov. and Ponticoccuse classis nov. in the phylum Kiritimatiellaeota.</title>
        <authorList>
            <person name="Zhou L.Y."/>
            <person name="Du Z.J."/>
        </authorList>
    </citation>
    <scope>NUCLEOTIDE SEQUENCE [LARGE SCALE GENOMIC DNA]</scope>
    <source>
        <strain evidence="4 5">S-5007</strain>
    </source>
</reference>
<protein>
    <recommendedName>
        <fullName evidence="3">Type II/III secretion system secretin-like domain-containing protein</fullName>
    </recommendedName>
</protein>
<dbReference type="Proteomes" id="UP000464954">
    <property type="component" value="Chromosome"/>
</dbReference>